<keyword evidence="2" id="KW-1185">Reference proteome</keyword>
<dbReference type="OrthoDB" id="118271at2"/>
<name>A0A4U1CQ74_9SPHI</name>
<dbReference type="AlphaFoldDB" id="A0A4U1CQ74"/>
<dbReference type="InterPro" id="IPR027612">
    <property type="entry name" value="Put_MTase_LIC12133"/>
</dbReference>
<keyword evidence="1" id="KW-0489">Methyltransferase</keyword>
<reference evidence="1 2" key="1">
    <citation type="submission" date="2019-04" db="EMBL/GenBank/DDBJ databases">
        <title>Pedobacter sp. RP-3-15 sp. nov., isolated from Arctic soil.</title>
        <authorList>
            <person name="Dahal R.H."/>
            <person name="Kim D.-U."/>
        </authorList>
    </citation>
    <scope>NUCLEOTIDE SEQUENCE [LARGE SCALE GENOMIC DNA]</scope>
    <source>
        <strain evidence="1 2">RP-3-15</strain>
    </source>
</reference>
<evidence type="ECO:0000313" key="2">
    <source>
        <dbReference type="Proteomes" id="UP000307244"/>
    </source>
</evidence>
<dbReference type="Proteomes" id="UP000307244">
    <property type="component" value="Unassembled WGS sequence"/>
</dbReference>
<dbReference type="GO" id="GO:0008168">
    <property type="term" value="F:methyltransferase activity"/>
    <property type="evidence" value="ECO:0007669"/>
    <property type="project" value="UniProtKB-KW"/>
</dbReference>
<accession>A0A4U1CQ74</accession>
<protein>
    <submittedName>
        <fullName evidence="1">Methyltransferase, TIGR04325 family</fullName>
        <ecNumber evidence="1">2.1.1.-</ecNumber>
    </submittedName>
</protein>
<dbReference type="EMBL" id="SWBQ01000002">
    <property type="protein sequence ID" value="TKC07584.1"/>
    <property type="molecule type" value="Genomic_DNA"/>
</dbReference>
<evidence type="ECO:0000313" key="1">
    <source>
        <dbReference type="EMBL" id="TKC07584.1"/>
    </source>
</evidence>
<dbReference type="GO" id="GO:0032259">
    <property type="term" value="P:methylation"/>
    <property type="evidence" value="ECO:0007669"/>
    <property type="project" value="UniProtKB-KW"/>
</dbReference>
<dbReference type="RefSeq" id="WP_136835913.1">
    <property type="nucleotide sequence ID" value="NZ_SWBQ01000002.1"/>
</dbReference>
<sequence length="266" mass="30740">MLKRLFSRSKKNPYGWFGDYSSWSAVLEKAGGYDKDIILERTKNALLKVKNGEAVYERDSVTFDKKEYPYALIAFLQLSASIKKRPIHVLDFGGSLGTTYYQVKDFFTAEQCASWNIVEQPHYVDCGKANFEDQTLKFYKSIEECQAEKKVDLVLLSSSVQYLEKPHAFLSKLALYNFPFIIFDRTAFNNSPNDRLTLQVVPPEVYPASYPSWFFHEEFFLSHFSNQYKVIAQFPSYVEGEEIMCIDEKPVATNKGFYLINLSENA</sequence>
<comment type="caution">
    <text evidence="1">The sequence shown here is derived from an EMBL/GenBank/DDBJ whole genome shotgun (WGS) entry which is preliminary data.</text>
</comment>
<proteinExistence type="predicted"/>
<gene>
    <name evidence="1" type="ORF">FA047_10110</name>
</gene>
<organism evidence="1 2">
    <name type="scientific">Pedobacter frigoris</name>
    <dbReference type="NCBI Taxonomy" id="2571272"/>
    <lineage>
        <taxon>Bacteria</taxon>
        <taxon>Pseudomonadati</taxon>
        <taxon>Bacteroidota</taxon>
        <taxon>Sphingobacteriia</taxon>
        <taxon>Sphingobacteriales</taxon>
        <taxon>Sphingobacteriaceae</taxon>
        <taxon>Pedobacter</taxon>
    </lineage>
</organism>
<dbReference type="NCBIfam" id="TIGR04325">
    <property type="entry name" value="MTase_LIC12133"/>
    <property type="match status" value="1"/>
</dbReference>
<dbReference type="EC" id="2.1.1.-" evidence="1"/>
<keyword evidence="1" id="KW-0808">Transferase</keyword>